<organism evidence="2 3">
    <name type="scientific">Streptomyces malaysiensis subsp. samsunensis</name>
    <dbReference type="NCBI Taxonomy" id="459658"/>
    <lineage>
        <taxon>Bacteria</taxon>
        <taxon>Bacillati</taxon>
        <taxon>Actinomycetota</taxon>
        <taxon>Actinomycetes</taxon>
        <taxon>Kitasatosporales</taxon>
        <taxon>Streptomycetaceae</taxon>
        <taxon>Streptomyces</taxon>
        <taxon>Streptomyces violaceusniger group</taxon>
    </lineage>
</organism>
<dbReference type="EMBL" id="JANIIC010000012">
    <property type="protein sequence ID" value="MCQ8830015.1"/>
    <property type="molecule type" value="Genomic_DNA"/>
</dbReference>
<dbReference type="AlphaFoldDB" id="A0A9X2LTD6"/>
<gene>
    <name evidence="2" type="ORF">NQU54_13230</name>
</gene>
<comment type="caution">
    <text evidence="2">The sequence shown here is derived from an EMBL/GenBank/DDBJ whole genome shotgun (WGS) entry which is preliminary data.</text>
</comment>
<dbReference type="Proteomes" id="UP001142400">
    <property type="component" value="Unassembled WGS sequence"/>
</dbReference>
<feature type="region of interest" description="Disordered" evidence="1">
    <location>
        <begin position="1"/>
        <end position="31"/>
    </location>
</feature>
<protein>
    <submittedName>
        <fullName evidence="2">Uncharacterized protein</fullName>
    </submittedName>
</protein>
<accession>A0A9X2LTD6</accession>
<proteinExistence type="predicted"/>
<dbReference type="RefSeq" id="WP_257631226.1">
    <property type="nucleotide sequence ID" value="NZ_JANIIC010000012.1"/>
</dbReference>
<reference evidence="2" key="1">
    <citation type="submission" date="2022-06" db="EMBL/GenBank/DDBJ databases">
        <title>WGS of actinobacteria.</title>
        <authorList>
            <person name="Thawai C."/>
        </authorList>
    </citation>
    <scope>NUCLEOTIDE SEQUENCE</scope>
    <source>
        <strain evidence="2">DSM 42010</strain>
    </source>
</reference>
<keyword evidence="3" id="KW-1185">Reference proteome</keyword>
<evidence type="ECO:0000313" key="3">
    <source>
        <dbReference type="Proteomes" id="UP001142400"/>
    </source>
</evidence>
<sequence>MATGSRPRALPGLTPDGRRIPGRALSGAGGSHTDEVVAYAKGLGKPIDRLNITHQ</sequence>
<evidence type="ECO:0000256" key="1">
    <source>
        <dbReference type="SAM" id="MobiDB-lite"/>
    </source>
</evidence>
<name>A0A9X2LTD6_STRMQ</name>
<evidence type="ECO:0000313" key="2">
    <source>
        <dbReference type="EMBL" id="MCQ8830015.1"/>
    </source>
</evidence>